<dbReference type="HAMAP" id="MF_00222">
    <property type="entry name" value="Shikimate_DH_AroE"/>
    <property type="match status" value="1"/>
</dbReference>
<feature type="binding site" evidence="7">
    <location>
        <position position="263"/>
    </location>
    <ligand>
        <name>shikimate</name>
        <dbReference type="ChEBI" id="CHEBI:36208"/>
    </ligand>
</feature>
<feature type="binding site" evidence="7">
    <location>
        <position position="233"/>
    </location>
    <ligand>
        <name>NADP(+)</name>
        <dbReference type="ChEBI" id="CHEBI:58349"/>
    </ligand>
</feature>
<accession>A0ABS3HSN3</accession>
<comment type="caution">
    <text evidence="10">The sequence shown here is derived from an EMBL/GenBank/DDBJ whole genome shotgun (WGS) entry which is preliminary data.</text>
</comment>
<dbReference type="PANTHER" id="PTHR21089:SF1">
    <property type="entry name" value="BIFUNCTIONAL 3-DEHYDROQUINATE DEHYDRATASE_SHIKIMATE DEHYDROGENASE, CHLOROPLASTIC"/>
    <property type="match status" value="1"/>
</dbReference>
<feature type="binding site" evidence="7">
    <location>
        <begin position="22"/>
        <end position="24"/>
    </location>
    <ligand>
        <name>shikimate</name>
        <dbReference type="ChEBI" id="CHEBI:36208"/>
    </ligand>
</feature>
<proteinExistence type="inferred from homology"/>
<evidence type="ECO:0000256" key="6">
    <source>
        <dbReference type="ARBA" id="ARBA00023141"/>
    </source>
</evidence>
<keyword evidence="4 7" id="KW-0521">NADP</keyword>
<gene>
    <name evidence="7 10" type="primary">aroE</name>
    <name evidence="10" type="ORF">DOK76_06780</name>
</gene>
<keyword evidence="3 7" id="KW-0028">Amino-acid biosynthesis</keyword>
<comment type="similarity">
    <text evidence="7">Belongs to the shikimate dehydrogenase family.</text>
</comment>
<dbReference type="SUPFAM" id="SSF53223">
    <property type="entry name" value="Aminoacid dehydrogenase-like, N-terminal domain"/>
    <property type="match status" value="1"/>
</dbReference>
<dbReference type="NCBIfam" id="TIGR00507">
    <property type="entry name" value="aroE"/>
    <property type="match status" value="1"/>
</dbReference>
<dbReference type="Gene3D" id="3.40.50.10860">
    <property type="entry name" value="Leucine Dehydrogenase, chain A, domain 1"/>
    <property type="match status" value="1"/>
</dbReference>
<keyword evidence="5 7" id="KW-0560">Oxidoreductase</keyword>
<evidence type="ECO:0000313" key="11">
    <source>
        <dbReference type="Proteomes" id="UP000664857"/>
    </source>
</evidence>
<evidence type="ECO:0000256" key="4">
    <source>
        <dbReference type="ARBA" id="ARBA00022857"/>
    </source>
</evidence>
<comment type="subunit">
    <text evidence="7">Homodimer.</text>
</comment>
<comment type="function">
    <text evidence="7">Involved in the biosynthesis of the chorismate, which leads to the biosynthesis of aromatic amino acids. Catalyzes the reversible NADPH linked reduction of 3-dehydroshikimate (DHSA) to yield shikimate (SA).</text>
</comment>
<dbReference type="InterPro" id="IPR013708">
    <property type="entry name" value="Shikimate_DH-bd_N"/>
</dbReference>
<dbReference type="Pfam" id="PF08501">
    <property type="entry name" value="Shikimate_dh_N"/>
    <property type="match status" value="1"/>
</dbReference>
<feature type="domain" description="SDH C-terminal" evidence="9">
    <location>
        <begin position="256"/>
        <end position="279"/>
    </location>
</feature>
<evidence type="ECO:0000259" key="8">
    <source>
        <dbReference type="Pfam" id="PF08501"/>
    </source>
</evidence>
<reference evidence="10 11" key="1">
    <citation type="submission" date="2021-03" db="EMBL/GenBank/DDBJ databases">
        <title>Enterococcal diversity collection.</title>
        <authorList>
            <person name="Gilmore M.S."/>
            <person name="Schwartzman J."/>
            <person name="Van Tyne D."/>
            <person name="Martin M."/>
            <person name="Earl A.M."/>
            <person name="Manson A.L."/>
            <person name="Straub T."/>
            <person name="Salamzade R."/>
            <person name="Saavedra J."/>
            <person name="Lebreton F."/>
            <person name="Prichula J."/>
            <person name="Schaufler K."/>
            <person name="Gaca A."/>
            <person name="Sgardioli B."/>
            <person name="Wagenaar J."/>
            <person name="Strong T."/>
        </authorList>
    </citation>
    <scope>NUCLEOTIDE SEQUENCE [LARGE SCALE GENOMIC DNA]</scope>
    <source>
        <strain evidence="10 11">DIV0080</strain>
    </source>
</reference>
<keyword evidence="6 7" id="KW-0057">Aromatic amino acid biosynthesis</keyword>
<dbReference type="CDD" id="cd01065">
    <property type="entry name" value="NAD_bind_Shikimate_DH"/>
    <property type="match status" value="1"/>
</dbReference>
<dbReference type="EMBL" id="JAFLVX010000018">
    <property type="protein sequence ID" value="MBO0476768.1"/>
    <property type="molecule type" value="Genomic_DNA"/>
</dbReference>
<dbReference type="InterPro" id="IPR011342">
    <property type="entry name" value="Shikimate_DH"/>
</dbReference>
<dbReference type="EC" id="1.1.1.25" evidence="2 7"/>
<evidence type="ECO:0000256" key="1">
    <source>
        <dbReference type="ARBA" id="ARBA00004871"/>
    </source>
</evidence>
<dbReference type="SUPFAM" id="SSF51735">
    <property type="entry name" value="NAD(P)-binding Rossmann-fold domains"/>
    <property type="match status" value="1"/>
</dbReference>
<keyword evidence="11" id="KW-1185">Reference proteome</keyword>
<evidence type="ECO:0000256" key="5">
    <source>
        <dbReference type="ARBA" id="ARBA00023002"/>
    </source>
</evidence>
<dbReference type="Gene3D" id="3.40.50.720">
    <property type="entry name" value="NAD(P)-binding Rossmann-like Domain"/>
    <property type="match status" value="1"/>
</dbReference>
<feature type="binding site" evidence="7">
    <location>
        <begin position="133"/>
        <end position="137"/>
    </location>
    <ligand>
        <name>NADP(+)</name>
        <dbReference type="ChEBI" id="CHEBI:58349"/>
    </ligand>
</feature>
<feature type="binding site" evidence="7">
    <location>
        <position position="109"/>
    </location>
    <ligand>
        <name>shikimate</name>
        <dbReference type="ChEBI" id="CHEBI:36208"/>
    </ligand>
</feature>
<comment type="pathway">
    <text evidence="1 7">Metabolic intermediate biosynthesis; chorismate biosynthesis; chorismate from D-erythrose 4-phosphate and phosphoenolpyruvate: step 4/7.</text>
</comment>
<dbReference type="PANTHER" id="PTHR21089">
    <property type="entry name" value="SHIKIMATE DEHYDROGENASE"/>
    <property type="match status" value="1"/>
</dbReference>
<feature type="binding site" evidence="7">
    <location>
        <position position="69"/>
    </location>
    <ligand>
        <name>shikimate</name>
        <dbReference type="ChEBI" id="CHEBI:36208"/>
    </ligand>
</feature>
<dbReference type="Proteomes" id="UP000664857">
    <property type="component" value="Unassembled WGS sequence"/>
</dbReference>
<organism evidence="10 11">
    <name type="scientific">Candidatus Vagococcus giribetii</name>
    <dbReference type="NCBI Taxonomy" id="2230876"/>
    <lineage>
        <taxon>Bacteria</taxon>
        <taxon>Bacillati</taxon>
        <taxon>Bacillota</taxon>
        <taxon>Bacilli</taxon>
        <taxon>Lactobacillales</taxon>
        <taxon>Enterococcaceae</taxon>
        <taxon>Vagococcus</taxon>
    </lineage>
</organism>
<name>A0ABS3HSN3_9ENTE</name>
<feature type="binding site" evidence="7">
    <location>
        <position position="256"/>
    </location>
    <ligand>
        <name>NADP(+)</name>
        <dbReference type="ChEBI" id="CHEBI:58349"/>
    </ligand>
</feature>
<evidence type="ECO:0000259" key="9">
    <source>
        <dbReference type="Pfam" id="PF18317"/>
    </source>
</evidence>
<sequence>MKQEISGYTRLAGVIANPIKHSLSPMIHNYGYQQTGVDAVYLAFEVERQDFLQTLETVKLFNMLGVNISMPYKKQAYDACDTVSEVAALIGNVNTIVQKKGQLIGCNTDGLGFIESLKEKDVSIEGKSLMILGAGGAARAIICQCALLGTKEINVFKRKNETYKQQEIELQEIARKTQAMIVLHDFNDDGKRNQVIEKSDIIVNATQLGMGKDDRMPFDDFSKVTKQHVLVDLIYHPLETRWLKKANDKGIKTINGLGMLVHQGALAFNLMTQKDLPVKSLLQDIEQLMEKKKEN</sequence>
<comment type="catalytic activity">
    <reaction evidence="7">
        <text>shikimate + NADP(+) = 3-dehydroshikimate + NADPH + H(+)</text>
        <dbReference type="Rhea" id="RHEA:17737"/>
        <dbReference type="ChEBI" id="CHEBI:15378"/>
        <dbReference type="ChEBI" id="CHEBI:16630"/>
        <dbReference type="ChEBI" id="CHEBI:36208"/>
        <dbReference type="ChEBI" id="CHEBI:57783"/>
        <dbReference type="ChEBI" id="CHEBI:58349"/>
        <dbReference type="EC" id="1.1.1.25"/>
    </reaction>
</comment>
<protein>
    <recommendedName>
        <fullName evidence="2 7">Shikimate dehydrogenase (NADP(+))</fullName>
        <shortName evidence="7">SDH</shortName>
        <ecNumber evidence="2 7">1.1.1.25</ecNumber>
    </recommendedName>
</protein>
<evidence type="ECO:0000256" key="7">
    <source>
        <dbReference type="HAMAP-Rule" id="MF_00222"/>
    </source>
</evidence>
<dbReference type="InterPro" id="IPR041121">
    <property type="entry name" value="SDH_C"/>
</dbReference>
<evidence type="ECO:0000256" key="3">
    <source>
        <dbReference type="ARBA" id="ARBA00022605"/>
    </source>
</evidence>
<feature type="binding site" evidence="7">
    <location>
        <position position="94"/>
    </location>
    <ligand>
        <name>shikimate</name>
        <dbReference type="ChEBI" id="CHEBI:36208"/>
    </ligand>
</feature>
<dbReference type="InterPro" id="IPR036291">
    <property type="entry name" value="NAD(P)-bd_dom_sf"/>
</dbReference>
<feature type="binding site" evidence="7">
    <location>
        <position position="85"/>
    </location>
    <ligand>
        <name>NADP(+)</name>
        <dbReference type="ChEBI" id="CHEBI:58349"/>
    </ligand>
</feature>
<evidence type="ECO:0000256" key="2">
    <source>
        <dbReference type="ARBA" id="ARBA00012962"/>
    </source>
</evidence>
<dbReference type="Pfam" id="PF18317">
    <property type="entry name" value="SDH_C"/>
    <property type="match status" value="1"/>
</dbReference>
<dbReference type="GO" id="GO:0004764">
    <property type="term" value="F:shikimate 3-dehydrogenase (NADP+) activity"/>
    <property type="evidence" value="ECO:0007669"/>
    <property type="project" value="UniProtKB-EC"/>
</dbReference>
<comment type="caution">
    <text evidence="7">Lacks conserved residue(s) required for the propagation of feature annotation.</text>
</comment>
<evidence type="ECO:0000313" key="10">
    <source>
        <dbReference type="EMBL" id="MBO0476768.1"/>
    </source>
</evidence>
<feature type="active site" description="Proton acceptor" evidence="7">
    <location>
        <position position="73"/>
    </location>
</feature>
<feature type="binding site" evidence="7">
    <location>
        <position position="235"/>
    </location>
    <ligand>
        <name>shikimate</name>
        <dbReference type="ChEBI" id="CHEBI:36208"/>
    </ligand>
</feature>
<dbReference type="RefSeq" id="WP_206966098.1">
    <property type="nucleotide sequence ID" value="NZ_JAFLVX010000018.1"/>
</dbReference>
<dbReference type="InterPro" id="IPR022893">
    <property type="entry name" value="Shikimate_DH_fam"/>
</dbReference>
<feature type="domain" description="Shikimate dehydrogenase substrate binding N-terminal" evidence="8">
    <location>
        <begin position="14"/>
        <end position="96"/>
    </location>
</feature>
<dbReference type="InterPro" id="IPR046346">
    <property type="entry name" value="Aminoacid_DH-like_N_sf"/>
</dbReference>